<dbReference type="Pfam" id="PF01757">
    <property type="entry name" value="Acyl_transf_3"/>
    <property type="match status" value="1"/>
</dbReference>
<evidence type="ECO:0000256" key="2">
    <source>
        <dbReference type="ARBA" id="ARBA00007400"/>
    </source>
</evidence>
<keyword evidence="10" id="KW-1185">Reference proteome</keyword>
<evidence type="ECO:0000256" key="5">
    <source>
        <dbReference type="ARBA" id="ARBA00022989"/>
    </source>
</evidence>
<keyword evidence="3" id="KW-1003">Cell membrane</keyword>
<keyword evidence="9" id="KW-0012">Acyltransferase</keyword>
<feature type="transmembrane region" description="Helical" evidence="7">
    <location>
        <begin position="72"/>
        <end position="93"/>
    </location>
</feature>
<feature type="transmembrane region" description="Helical" evidence="7">
    <location>
        <begin position="310"/>
        <end position="333"/>
    </location>
</feature>
<feature type="transmembrane region" description="Helical" evidence="7">
    <location>
        <begin position="206"/>
        <end position="226"/>
    </location>
</feature>
<feature type="transmembrane region" description="Helical" evidence="7">
    <location>
        <begin position="276"/>
        <end position="298"/>
    </location>
</feature>
<keyword evidence="4 7" id="KW-0812">Transmembrane</keyword>
<evidence type="ECO:0000256" key="7">
    <source>
        <dbReference type="SAM" id="Phobius"/>
    </source>
</evidence>
<feature type="transmembrane region" description="Helical" evidence="7">
    <location>
        <begin position="118"/>
        <end position="138"/>
    </location>
</feature>
<feature type="transmembrane region" description="Helical" evidence="7">
    <location>
        <begin position="150"/>
        <end position="169"/>
    </location>
</feature>
<gene>
    <name evidence="9" type="ORF">ACFP5Y_05210</name>
</gene>
<protein>
    <submittedName>
        <fullName evidence="9">Acyltransferase family protein</fullName>
    </submittedName>
</protein>
<comment type="subcellular location">
    <subcellularLocation>
        <location evidence="1">Cell membrane</location>
        <topology evidence="1">Multi-pass membrane protein</topology>
    </subcellularLocation>
</comment>
<evidence type="ECO:0000313" key="10">
    <source>
        <dbReference type="Proteomes" id="UP001596282"/>
    </source>
</evidence>
<dbReference type="RefSeq" id="WP_137628489.1">
    <property type="nucleotide sequence ID" value="NZ_BJDJ01000009.1"/>
</dbReference>
<dbReference type="Proteomes" id="UP001596282">
    <property type="component" value="Unassembled WGS sequence"/>
</dbReference>
<evidence type="ECO:0000313" key="9">
    <source>
        <dbReference type="EMBL" id="MFC6180619.1"/>
    </source>
</evidence>
<feature type="domain" description="Acyltransferase 3" evidence="8">
    <location>
        <begin position="26"/>
        <end position="326"/>
    </location>
</feature>
<comment type="caution">
    <text evidence="9">The sequence shown here is derived from an EMBL/GenBank/DDBJ whole genome shotgun (WGS) entry which is preliminary data.</text>
</comment>
<evidence type="ECO:0000256" key="4">
    <source>
        <dbReference type="ARBA" id="ARBA00022692"/>
    </source>
</evidence>
<keyword evidence="5 7" id="KW-1133">Transmembrane helix</keyword>
<keyword evidence="9" id="KW-0808">Transferase</keyword>
<evidence type="ECO:0000256" key="6">
    <source>
        <dbReference type="ARBA" id="ARBA00023136"/>
    </source>
</evidence>
<organism evidence="9 10">
    <name type="scientific">Lactiplantibacillus daowaiensis</name>
    <dbReference type="NCBI Taxonomy" id="2559918"/>
    <lineage>
        <taxon>Bacteria</taxon>
        <taxon>Bacillati</taxon>
        <taxon>Bacillota</taxon>
        <taxon>Bacilli</taxon>
        <taxon>Lactobacillales</taxon>
        <taxon>Lactobacillaceae</taxon>
        <taxon>Lactiplantibacillus</taxon>
    </lineage>
</organism>
<sequence length="342" mass="39558">MKVAACTAVMLQTVLAFTLSCHPTVAMQHEIGILYNFVKFTAPAFIFGILYTTMRTTWQQPPTYRHYLRQQWSALFVPTIGWTMLYLVTMPQLQQGTPFHNLWTFCWQFINGNAAPHLWYNTMMLQFILLMPIFWWLMRRVNQTHHQTSLLTLTVIGYAGWLGIYAWAVPRGWALLDRVALSFGLYGILGAIAGSNPITTTRIKRWHGGLIITFIGSFLWTNWQLWQTGTPVTLSHASYYQPSMTLYALAVIGLIAWFGSHYLAQPTAFLIVIHWLATYAYRAYLANVFWLQLVWWLLAPKFAQQPGALIILSYGLTWLLAFVSAFGLHWIWIKAKHTWQIR</sequence>
<proteinExistence type="inferred from homology"/>
<dbReference type="GO" id="GO:0016746">
    <property type="term" value="F:acyltransferase activity"/>
    <property type="evidence" value="ECO:0007669"/>
    <property type="project" value="UniProtKB-KW"/>
</dbReference>
<dbReference type="InterPro" id="IPR002656">
    <property type="entry name" value="Acyl_transf_3_dom"/>
</dbReference>
<dbReference type="PANTHER" id="PTHR40074">
    <property type="entry name" value="O-ACETYLTRANSFERASE WECH"/>
    <property type="match status" value="1"/>
</dbReference>
<feature type="transmembrane region" description="Helical" evidence="7">
    <location>
        <begin position="175"/>
        <end position="194"/>
    </location>
</feature>
<keyword evidence="6 7" id="KW-0472">Membrane</keyword>
<feature type="transmembrane region" description="Helical" evidence="7">
    <location>
        <begin position="246"/>
        <end position="264"/>
    </location>
</feature>
<feature type="transmembrane region" description="Helical" evidence="7">
    <location>
        <begin position="32"/>
        <end position="51"/>
    </location>
</feature>
<dbReference type="PROSITE" id="PS51257">
    <property type="entry name" value="PROKAR_LIPOPROTEIN"/>
    <property type="match status" value="1"/>
</dbReference>
<evidence type="ECO:0000256" key="3">
    <source>
        <dbReference type="ARBA" id="ARBA00022475"/>
    </source>
</evidence>
<comment type="similarity">
    <text evidence="2">Belongs to the acyltransferase 3 family.</text>
</comment>
<dbReference type="PANTHER" id="PTHR40074:SF2">
    <property type="entry name" value="O-ACETYLTRANSFERASE WECH"/>
    <property type="match status" value="1"/>
</dbReference>
<evidence type="ECO:0000259" key="8">
    <source>
        <dbReference type="Pfam" id="PF01757"/>
    </source>
</evidence>
<evidence type="ECO:0000256" key="1">
    <source>
        <dbReference type="ARBA" id="ARBA00004651"/>
    </source>
</evidence>
<name>A0ABW1RZJ4_9LACO</name>
<dbReference type="EMBL" id="JBHSSC010000014">
    <property type="protein sequence ID" value="MFC6180619.1"/>
    <property type="molecule type" value="Genomic_DNA"/>
</dbReference>
<reference evidence="10" key="1">
    <citation type="journal article" date="2019" name="Int. J. Syst. Evol. Microbiol.">
        <title>The Global Catalogue of Microorganisms (GCM) 10K type strain sequencing project: providing services to taxonomists for standard genome sequencing and annotation.</title>
        <authorList>
            <consortium name="The Broad Institute Genomics Platform"/>
            <consortium name="The Broad Institute Genome Sequencing Center for Infectious Disease"/>
            <person name="Wu L."/>
            <person name="Ma J."/>
        </authorList>
    </citation>
    <scope>NUCLEOTIDE SEQUENCE [LARGE SCALE GENOMIC DNA]</scope>
    <source>
        <strain evidence="10">CCM 8933</strain>
    </source>
</reference>
<accession>A0ABW1RZJ4</accession>